<feature type="non-terminal residue" evidence="3">
    <location>
        <position position="599"/>
    </location>
</feature>
<dbReference type="InterPro" id="IPR018378">
    <property type="entry name" value="C-type_lectin_CS"/>
</dbReference>
<feature type="domain" description="C-type lectin" evidence="2">
    <location>
        <begin position="463"/>
        <end position="592"/>
    </location>
</feature>
<keyword evidence="4" id="KW-1185">Reference proteome</keyword>
<dbReference type="SUPFAM" id="SSF56436">
    <property type="entry name" value="C-type lectin-like"/>
    <property type="match status" value="3"/>
</dbReference>
<name>A0A0L7KZ71_OPEBR</name>
<dbReference type="SMART" id="SM00034">
    <property type="entry name" value="CLECT"/>
    <property type="match status" value="2"/>
</dbReference>
<dbReference type="InterPro" id="IPR016186">
    <property type="entry name" value="C-type_lectin-like/link_sf"/>
</dbReference>
<gene>
    <name evidence="3" type="ORF">OBRU01_17367</name>
</gene>
<organism evidence="3 4">
    <name type="scientific">Operophtera brumata</name>
    <name type="common">Winter moth</name>
    <name type="synonym">Phalaena brumata</name>
    <dbReference type="NCBI Taxonomy" id="104452"/>
    <lineage>
        <taxon>Eukaryota</taxon>
        <taxon>Metazoa</taxon>
        <taxon>Ecdysozoa</taxon>
        <taxon>Arthropoda</taxon>
        <taxon>Hexapoda</taxon>
        <taxon>Insecta</taxon>
        <taxon>Pterygota</taxon>
        <taxon>Neoptera</taxon>
        <taxon>Endopterygota</taxon>
        <taxon>Lepidoptera</taxon>
        <taxon>Glossata</taxon>
        <taxon>Ditrysia</taxon>
        <taxon>Geometroidea</taxon>
        <taxon>Geometridae</taxon>
        <taxon>Larentiinae</taxon>
        <taxon>Operophtera</taxon>
    </lineage>
</organism>
<evidence type="ECO:0000313" key="3">
    <source>
        <dbReference type="EMBL" id="KOB68445.1"/>
    </source>
</evidence>
<proteinExistence type="predicted"/>
<dbReference type="PROSITE" id="PS00615">
    <property type="entry name" value="C_TYPE_LECTIN_1"/>
    <property type="match status" value="1"/>
</dbReference>
<evidence type="ECO:0000259" key="2">
    <source>
        <dbReference type="PROSITE" id="PS50041"/>
    </source>
</evidence>
<dbReference type="InterPro" id="IPR001304">
    <property type="entry name" value="C-type_lectin-like"/>
</dbReference>
<dbReference type="InterPro" id="IPR050111">
    <property type="entry name" value="C-type_lectin/snaclec_domain"/>
</dbReference>
<protein>
    <submittedName>
        <fullName evidence="3">Immunolectin-A</fullName>
    </submittedName>
</protein>
<dbReference type="Proteomes" id="UP000037510">
    <property type="component" value="Unassembled WGS sequence"/>
</dbReference>
<dbReference type="AlphaFoldDB" id="A0A0L7KZ71"/>
<dbReference type="EMBL" id="JTDY01004215">
    <property type="protein sequence ID" value="KOB68445.1"/>
    <property type="molecule type" value="Genomic_DNA"/>
</dbReference>
<evidence type="ECO:0000256" key="1">
    <source>
        <dbReference type="ARBA" id="ARBA00023157"/>
    </source>
</evidence>
<comment type="caution">
    <text evidence="3">The sequence shown here is derived from an EMBL/GenBank/DDBJ whole genome shotgun (WGS) entry which is preliminary data.</text>
</comment>
<accession>A0A0L7KZ71</accession>
<reference evidence="3 4" key="1">
    <citation type="journal article" date="2015" name="Genome Biol. Evol.">
        <title>The genome of winter moth (Operophtera brumata) provides a genomic perspective on sexual dimorphism and phenology.</title>
        <authorList>
            <person name="Derks M.F."/>
            <person name="Smit S."/>
            <person name="Salis L."/>
            <person name="Schijlen E."/>
            <person name="Bossers A."/>
            <person name="Mateman C."/>
            <person name="Pijl A.S."/>
            <person name="de Ridder D."/>
            <person name="Groenen M.A."/>
            <person name="Visser M.E."/>
            <person name="Megens H.J."/>
        </authorList>
    </citation>
    <scope>NUCLEOTIDE SEQUENCE [LARGE SCALE GENOMIC DNA]</scope>
    <source>
        <strain evidence="3">WM2013NL</strain>
        <tissue evidence="3">Head and thorax</tissue>
    </source>
</reference>
<dbReference type="Gene3D" id="3.10.100.10">
    <property type="entry name" value="Mannose-Binding Protein A, subunit A"/>
    <property type="match status" value="2"/>
</dbReference>
<dbReference type="STRING" id="104452.A0A0L7KZ71"/>
<dbReference type="InterPro" id="IPR016187">
    <property type="entry name" value="CTDL_fold"/>
</dbReference>
<evidence type="ECO:0000313" key="4">
    <source>
        <dbReference type="Proteomes" id="UP000037510"/>
    </source>
</evidence>
<keyword evidence="1" id="KW-1015">Disulfide bond</keyword>
<feature type="non-terminal residue" evidence="3">
    <location>
        <position position="1"/>
    </location>
</feature>
<dbReference type="CDD" id="cd00037">
    <property type="entry name" value="CLECT"/>
    <property type="match status" value="2"/>
</dbReference>
<dbReference type="Pfam" id="PF00059">
    <property type="entry name" value="Lectin_C"/>
    <property type="match status" value="2"/>
</dbReference>
<dbReference type="PROSITE" id="PS50041">
    <property type="entry name" value="C_TYPE_LECTIN_2"/>
    <property type="match status" value="2"/>
</dbReference>
<sequence>RAAITTPPRISKHYRSDYEYNCKTDAFYKFHAESRRNSGSKLMLVESHEDLIQAHGMFKKFPDLPKHAWLAPDGKQHDSAEEQPLIQCKQMSRSGEVNSFHCYQSLPFFCKVKANDAPYDSRCDVFGTRYEYISSVGSCYKISSSAYSWNEAYAECRAESSHLLVLNSLAESQAFRNLTRGIKVPGSLATWFYLAGFRAAPVQANETLLFKTVFNQTLEEAGFSQWSPNEPNNAAGNELCGAIFTNNGKFNDVNCSHKYGFICEKELASVCPIFKSGSKASIDTYRPISLLGVFSKLLEKIIFLSPTILSPTGNLGFDEHYRSDYEYNHKTDAFYKFHAESRRGWSVQQVCEIEGSKLMLVETHEDVIQAHGMFKKFPDLPQHAWVAPDGKQHDSAEERPLIHYSEELEDYPSSACDAVSRSGEVDSFPCYQSLPFFCKVKASDAPYDSRCDVFGTRYEYISSVGSCYKISSAAYSWNEAYAECRAESSHLIVLNSLAESQAFQNMTRGIKVSGSRAWWFFLAGFRAAPVQANETLLFKTVFNQTLEEAGFSQWSPNEPNNAAGNELCGTIFTNNGKLNDVNCSHEYGFICEKEVQNSQ</sequence>
<feature type="domain" description="C-type lectin" evidence="2">
    <location>
        <begin position="135"/>
        <end position="264"/>
    </location>
</feature>
<dbReference type="PANTHER" id="PTHR22803">
    <property type="entry name" value="MANNOSE, PHOSPHOLIPASE, LECTIN RECEPTOR RELATED"/>
    <property type="match status" value="1"/>
</dbReference>